<gene>
    <name evidence="2" type="ORF">BIW12_04590</name>
</gene>
<protein>
    <recommendedName>
        <fullName evidence="1">FAS1 domain-containing protein</fullName>
    </recommendedName>
</protein>
<sequence length="489" mass="54620">MILKNKYRRLLASVFALAIISCSNPWDDRIDNGDANLGITLDEAISKTSETSQFAELLVQTGYDEILASSRTFTVFVPTNAAMSQVGSEILNNPEALKTFVANHITLTAYSSERTNPNERIKMFSNKNLIFKGSTMIDDATLVSADHYAANGVFHIIDKALTPKLNIWQYVNSQVDNSAMSAYLSSLKDFSIYTSDLAAKVLSEERGAGYLSDSLTNSYLRNVYNLNNENNLYTLFLMEDTGYTDEVNKMKPYLIKTSNEPTIDSTAIYAQYFTLRDMAFAKKYELDELPATLTSRFGVEVPIDKTQIAQQIHLSNGIVYIMKKVDVPLTKRLVTTRIEGEKNSGYIGSRTPILYRDRRDPLGMLFNDIMVQAPTRGKFTLLYNAKDMYSTTYKVYWRAVNDRTTATLFQQKLGIGGSIVLTGSTYDVANFFEAVPLTIIPFNNYDEILVGQFTKTDAGNIDLISLIGGATTATSGLTLDYLKFVPVLK</sequence>
<dbReference type="InterPro" id="IPR050904">
    <property type="entry name" value="Adhesion/Biosynth-related"/>
</dbReference>
<dbReference type="PROSITE" id="PS50213">
    <property type="entry name" value="FAS1"/>
    <property type="match status" value="1"/>
</dbReference>
<dbReference type="Pfam" id="PF02469">
    <property type="entry name" value="Fasciclin"/>
    <property type="match status" value="1"/>
</dbReference>
<proteinExistence type="predicted"/>
<dbReference type="AlphaFoldDB" id="A0A1D9P870"/>
<name>A0A1D9P870_9FLAO</name>
<dbReference type="PANTHER" id="PTHR10900">
    <property type="entry name" value="PERIOSTIN-RELATED"/>
    <property type="match status" value="1"/>
</dbReference>
<dbReference type="InterPro" id="IPR000782">
    <property type="entry name" value="FAS1_domain"/>
</dbReference>
<dbReference type="InterPro" id="IPR036378">
    <property type="entry name" value="FAS1_dom_sf"/>
</dbReference>
<dbReference type="KEGG" id="fcm:BIW12_04590"/>
<accession>A0A1D9P870</accession>
<dbReference type="PROSITE" id="PS51257">
    <property type="entry name" value="PROKAR_LIPOPROTEIN"/>
    <property type="match status" value="1"/>
</dbReference>
<evidence type="ECO:0000259" key="1">
    <source>
        <dbReference type="PROSITE" id="PS50213"/>
    </source>
</evidence>
<dbReference type="RefSeq" id="WP_071184020.1">
    <property type="nucleotide sequence ID" value="NZ_CP017774.1"/>
</dbReference>
<reference evidence="2 3" key="1">
    <citation type="submission" date="2016-10" db="EMBL/GenBank/DDBJ databases">
        <title>Complete Genome Sequence of Flavobacterium sp. PK15.</title>
        <authorList>
            <person name="Ekwe A."/>
            <person name="Kim S.B."/>
        </authorList>
    </citation>
    <scope>NUCLEOTIDE SEQUENCE [LARGE SCALE GENOMIC DNA]</scope>
    <source>
        <strain evidence="2 3">PK15</strain>
    </source>
</reference>
<keyword evidence="3" id="KW-1185">Reference proteome</keyword>
<dbReference type="SUPFAM" id="SSF82153">
    <property type="entry name" value="FAS1 domain"/>
    <property type="match status" value="1"/>
</dbReference>
<dbReference type="STRING" id="1306519.BIW12_04590"/>
<dbReference type="SMART" id="SM00554">
    <property type="entry name" value="FAS1"/>
    <property type="match status" value="1"/>
</dbReference>
<evidence type="ECO:0000313" key="3">
    <source>
        <dbReference type="Proteomes" id="UP000178198"/>
    </source>
</evidence>
<organism evidence="2 3">
    <name type="scientific">Flavobacterium commune</name>
    <dbReference type="NCBI Taxonomy" id="1306519"/>
    <lineage>
        <taxon>Bacteria</taxon>
        <taxon>Pseudomonadati</taxon>
        <taxon>Bacteroidota</taxon>
        <taxon>Flavobacteriia</taxon>
        <taxon>Flavobacteriales</taxon>
        <taxon>Flavobacteriaceae</taxon>
        <taxon>Flavobacterium</taxon>
    </lineage>
</organism>
<dbReference type="OrthoDB" id="831756at2"/>
<feature type="domain" description="FAS1" evidence="1">
    <location>
        <begin position="38"/>
        <end position="161"/>
    </location>
</feature>
<dbReference type="Gene3D" id="2.30.180.10">
    <property type="entry name" value="FAS1 domain"/>
    <property type="match status" value="1"/>
</dbReference>
<dbReference type="PANTHER" id="PTHR10900:SF77">
    <property type="entry name" value="FI19380P1"/>
    <property type="match status" value="1"/>
</dbReference>
<dbReference type="GO" id="GO:0005615">
    <property type="term" value="C:extracellular space"/>
    <property type="evidence" value="ECO:0007669"/>
    <property type="project" value="TreeGrafter"/>
</dbReference>
<evidence type="ECO:0000313" key="2">
    <source>
        <dbReference type="EMBL" id="AOZ98771.1"/>
    </source>
</evidence>
<dbReference type="Proteomes" id="UP000178198">
    <property type="component" value="Chromosome"/>
</dbReference>
<dbReference type="EMBL" id="CP017774">
    <property type="protein sequence ID" value="AOZ98771.1"/>
    <property type="molecule type" value="Genomic_DNA"/>
</dbReference>